<dbReference type="HOGENOM" id="CLU_063749_4_0_2"/>
<name>E3GYF5_METFV</name>
<evidence type="ECO:0000313" key="6">
    <source>
        <dbReference type="EMBL" id="ADP77337.1"/>
    </source>
</evidence>
<keyword evidence="3" id="KW-0378">Hydrolase</keyword>
<evidence type="ECO:0000256" key="1">
    <source>
        <dbReference type="ARBA" id="ARBA00008950"/>
    </source>
</evidence>
<dbReference type="InterPro" id="IPR020935">
    <property type="entry name" value="PdiEstase_YfcE_CS"/>
</dbReference>
<evidence type="ECO:0000256" key="3">
    <source>
        <dbReference type="ARBA" id="ARBA00022801"/>
    </source>
</evidence>
<dbReference type="Pfam" id="PF12850">
    <property type="entry name" value="Metallophos_2"/>
    <property type="match status" value="1"/>
</dbReference>
<dbReference type="AlphaFoldDB" id="E3GYF5"/>
<dbReference type="InterPro" id="IPR041802">
    <property type="entry name" value="MPP_YfcE"/>
</dbReference>
<comment type="similarity">
    <text evidence="1 4">Belongs to the metallophosphoesterase superfamily. YfcE family.</text>
</comment>
<reference evidence="6 7" key="1">
    <citation type="journal article" date="2010" name="Stand. Genomic Sci.">
        <title>Complete genome sequence of Methanothermus fervidus type strain (V24S).</title>
        <authorList>
            <person name="Anderson I."/>
            <person name="Djao O.D."/>
            <person name="Misra M."/>
            <person name="Chertkov O."/>
            <person name="Nolan M."/>
            <person name="Lucas S."/>
            <person name="Lapidus A."/>
            <person name="Del Rio T.G."/>
            <person name="Tice H."/>
            <person name="Cheng J.F."/>
            <person name="Tapia R."/>
            <person name="Han C."/>
            <person name="Goodwin L."/>
            <person name="Pitluck S."/>
            <person name="Liolios K."/>
            <person name="Ivanova N."/>
            <person name="Mavromatis K."/>
            <person name="Mikhailova N."/>
            <person name="Pati A."/>
            <person name="Brambilla E."/>
            <person name="Chen A."/>
            <person name="Palaniappan K."/>
            <person name="Land M."/>
            <person name="Hauser L."/>
            <person name="Chang Y.J."/>
            <person name="Jeffries C.D."/>
            <person name="Sikorski J."/>
            <person name="Spring S."/>
            <person name="Rohde M."/>
            <person name="Eichinger K."/>
            <person name="Huber H."/>
            <person name="Wirth R."/>
            <person name="Goker M."/>
            <person name="Detter J.C."/>
            <person name="Woyke T."/>
            <person name="Bristow J."/>
            <person name="Eisen J.A."/>
            <person name="Markowitz V."/>
            <person name="Hugenholtz P."/>
            <person name="Klenk H.P."/>
            <person name="Kyrpides N.C."/>
        </authorList>
    </citation>
    <scope>NUCLEOTIDE SEQUENCE [LARGE SCALE GENOMIC DNA]</scope>
    <source>
        <strain evidence="7">ATCC 43054 / DSM 2088 / JCM 10308 / V24 S</strain>
    </source>
</reference>
<dbReference type="KEGG" id="mfv:Mfer_0537"/>
<dbReference type="PANTHER" id="PTHR43165">
    <property type="entry name" value="METALLOPHOSPHOESTERASE"/>
    <property type="match status" value="1"/>
</dbReference>
<dbReference type="PROSITE" id="PS01269">
    <property type="entry name" value="UPF0025"/>
    <property type="match status" value="1"/>
</dbReference>
<proteinExistence type="inferred from homology"/>
<evidence type="ECO:0000313" key="7">
    <source>
        <dbReference type="Proteomes" id="UP000002315"/>
    </source>
</evidence>
<keyword evidence="7" id="KW-1185">Reference proteome</keyword>
<evidence type="ECO:0000256" key="2">
    <source>
        <dbReference type="ARBA" id="ARBA00022723"/>
    </source>
</evidence>
<dbReference type="STRING" id="523846.Mfer_0537"/>
<comment type="cofactor">
    <cofactor evidence="4">
        <name>a divalent metal cation</name>
        <dbReference type="ChEBI" id="CHEBI:60240"/>
    </cofactor>
</comment>
<gene>
    <name evidence="6" type="ordered locus">Mfer_0537</name>
</gene>
<dbReference type="InterPro" id="IPR024654">
    <property type="entry name" value="Calcineurin-like_PHP_lpxH"/>
</dbReference>
<keyword evidence="2 4" id="KW-0479">Metal-binding</keyword>
<organism evidence="6 7">
    <name type="scientific">Methanothermus fervidus (strain ATCC 43054 / DSM 2088 / JCM 10308 / V24 S)</name>
    <dbReference type="NCBI Taxonomy" id="523846"/>
    <lineage>
        <taxon>Archaea</taxon>
        <taxon>Methanobacteriati</taxon>
        <taxon>Methanobacteriota</taxon>
        <taxon>Methanomada group</taxon>
        <taxon>Methanobacteria</taxon>
        <taxon>Methanobacteriales</taxon>
        <taxon>Methanothermaceae</taxon>
        <taxon>Methanothermus</taxon>
    </lineage>
</organism>
<dbReference type="EC" id="3.1.4.-" evidence="4"/>
<dbReference type="OrthoDB" id="9959at2157"/>
<protein>
    <recommendedName>
        <fullName evidence="4">Phosphoesterase</fullName>
        <ecNumber evidence="4">3.1.4.-</ecNumber>
    </recommendedName>
</protein>
<dbReference type="EMBL" id="CP002278">
    <property type="protein sequence ID" value="ADP77337.1"/>
    <property type="molecule type" value="Genomic_DNA"/>
</dbReference>
<dbReference type="SUPFAM" id="SSF56300">
    <property type="entry name" value="Metallo-dependent phosphatases"/>
    <property type="match status" value="1"/>
</dbReference>
<evidence type="ECO:0000256" key="4">
    <source>
        <dbReference type="RuleBase" id="RU362039"/>
    </source>
</evidence>
<evidence type="ECO:0000259" key="5">
    <source>
        <dbReference type="Pfam" id="PF12850"/>
    </source>
</evidence>
<dbReference type="Proteomes" id="UP000002315">
    <property type="component" value="Chromosome"/>
</dbReference>
<dbReference type="CDD" id="cd00841">
    <property type="entry name" value="MPP_YfcE"/>
    <property type="match status" value="1"/>
</dbReference>
<dbReference type="GO" id="GO:0046872">
    <property type="term" value="F:metal ion binding"/>
    <property type="evidence" value="ECO:0007669"/>
    <property type="project" value="UniProtKB-KW"/>
</dbReference>
<accession>E3GYF5</accession>
<dbReference type="InterPro" id="IPR029052">
    <property type="entry name" value="Metallo-depent_PP-like"/>
</dbReference>
<feature type="domain" description="Calcineurin-like phosphoesterase" evidence="5">
    <location>
        <begin position="2"/>
        <end position="152"/>
    </location>
</feature>
<dbReference type="Gene3D" id="3.60.21.10">
    <property type="match status" value="1"/>
</dbReference>
<sequence length="162" mass="18083">MIGIMADSHDNLDAIDKAVEFFNRQNVDIVLHAGDLISPFTAPRFEKLKMRFEAVFGNNDGEKDGLRKAFNKLCDLSDFKIINFEGLKIALLHGTDERIVKCILKSGEFDVVVRGHTHEAKIDEVNNTLLINPGETCGYVSGKKTIAILDPDTLKPKIIELE</sequence>
<dbReference type="InterPro" id="IPR053193">
    <property type="entry name" value="MetalloPDE_YfcE-like"/>
</dbReference>
<dbReference type="GO" id="GO:0016787">
    <property type="term" value="F:hydrolase activity"/>
    <property type="evidence" value="ECO:0007669"/>
    <property type="project" value="UniProtKB-UniRule"/>
</dbReference>
<dbReference type="NCBIfam" id="TIGR00040">
    <property type="entry name" value="yfcE"/>
    <property type="match status" value="1"/>
</dbReference>
<dbReference type="InterPro" id="IPR000979">
    <property type="entry name" value="Phosphodiesterase_MJ0936/Vps29"/>
</dbReference>
<dbReference type="PANTHER" id="PTHR43165:SF1">
    <property type="entry name" value="PHOSPHODIESTERASE MJ0936"/>
    <property type="match status" value="1"/>
</dbReference>